<dbReference type="RefSeq" id="WP_202994440.1">
    <property type="nucleotide sequence ID" value="NZ_JAENHO010000007.1"/>
</dbReference>
<dbReference type="Proteomes" id="UP000598996">
    <property type="component" value="Unassembled WGS sequence"/>
</dbReference>
<accession>A0ABS1VTQ6</accession>
<dbReference type="GO" id="GO:0016787">
    <property type="term" value="F:hydrolase activity"/>
    <property type="evidence" value="ECO:0007669"/>
    <property type="project" value="UniProtKB-KW"/>
</dbReference>
<evidence type="ECO:0000259" key="1">
    <source>
        <dbReference type="Pfam" id="PF12697"/>
    </source>
</evidence>
<dbReference type="InterPro" id="IPR050228">
    <property type="entry name" value="Carboxylesterase_BioH"/>
</dbReference>
<dbReference type="Pfam" id="PF12697">
    <property type="entry name" value="Abhydrolase_6"/>
    <property type="match status" value="1"/>
</dbReference>
<organism evidence="2 3">
    <name type="scientific">Paractinoplanes lichenicola</name>
    <dbReference type="NCBI Taxonomy" id="2802976"/>
    <lineage>
        <taxon>Bacteria</taxon>
        <taxon>Bacillati</taxon>
        <taxon>Actinomycetota</taxon>
        <taxon>Actinomycetes</taxon>
        <taxon>Micromonosporales</taxon>
        <taxon>Micromonosporaceae</taxon>
        <taxon>Paractinoplanes</taxon>
    </lineage>
</organism>
<dbReference type="PANTHER" id="PTHR43194:SF2">
    <property type="entry name" value="PEROXISOMAL MEMBRANE PROTEIN LPX1"/>
    <property type="match status" value="1"/>
</dbReference>
<reference evidence="2 3" key="1">
    <citation type="submission" date="2021-01" db="EMBL/GenBank/DDBJ databases">
        <title>Actinoplanes sp. nov. LDG1-01 isolated from lichen.</title>
        <authorList>
            <person name="Saeng-In P."/>
            <person name="Phongsopitanun W."/>
            <person name="Kanchanasin P."/>
            <person name="Yuki M."/>
            <person name="Kudo T."/>
            <person name="Ohkuma M."/>
            <person name="Tanasupawat S."/>
        </authorList>
    </citation>
    <scope>NUCLEOTIDE SEQUENCE [LARGE SCALE GENOMIC DNA]</scope>
    <source>
        <strain evidence="2 3">LDG1-01</strain>
    </source>
</reference>
<evidence type="ECO:0000313" key="2">
    <source>
        <dbReference type="EMBL" id="MBL7257832.1"/>
    </source>
</evidence>
<dbReference type="Gene3D" id="3.40.50.1820">
    <property type="entry name" value="alpha/beta hydrolase"/>
    <property type="match status" value="1"/>
</dbReference>
<keyword evidence="2" id="KW-0378">Hydrolase</keyword>
<dbReference type="InterPro" id="IPR029058">
    <property type="entry name" value="AB_hydrolase_fold"/>
</dbReference>
<comment type="caution">
    <text evidence="2">The sequence shown here is derived from an EMBL/GenBank/DDBJ whole genome shotgun (WGS) entry which is preliminary data.</text>
</comment>
<evidence type="ECO:0000313" key="3">
    <source>
        <dbReference type="Proteomes" id="UP000598996"/>
    </source>
</evidence>
<protein>
    <submittedName>
        <fullName evidence="2">Alpha/beta fold hydrolase</fullName>
    </submittedName>
</protein>
<gene>
    <name evidence="2" type="ORF">JKJ07_26345</name>
</gene>
<name>A0ABS1VTQ6_9ACTN</name>
<dbReference type="InterPro" id="IPR000073">
    <property type="entry name" value="AB_hydrolase_1"/>
</dbReference>
<keyword evidence="3" id="KW-1185">Reference proteome</keyword>
<proteinExistence type="predicted"/>
<dbReference type="EMBL" id="JAENHO010000007">
    <property type="protein sequence ID" value="MBL7257832.1"/>
    <property type="molecule type" value="Genomic_DNA"/>
</dbReference>
<feature type="domain" description="AB hydrolase-1" evidence="1">
    <location>
        <begin position="13"/>
        <end position="231"/>
    </location>
</feature>
<dbReference type="SUPFAM" id="SSF53474">
    <property type="entry name" value="alpha/beta-Hydrolases"/>
    <property type="match status" value="1"/>
</dbReference>
<sequence>MLHVHHYGDGPSIVALHGLTGHGRRFRRLAEHGLRIHAPDLRGHGHSTSHPPWTLEQHARDVIATLDTPVVLVGHSFGATVAVHVTRIAPELVKHVVLLDPGHGLPPALAEQLATAALTPPAYPTPEDAARDRAAGWPPQAHDLIDDEVRQHLVREKGVWTWRHSTPMTVAAYSELARPPLAPAAGTPTTLVKARRSKAVPPGYADLCGVTAIEIDSGHQVHLERPAETAQVIHDAISGTA</sequence>
<dbReference type="PANTHER" id="PTHR43194">
    <property type="entry name" value="HYDROLASE ALPHA/BETA FOLD FAMILY"/>
    <property type="match status" value="1"/>
</dbReference>